<dbReference type="InterPro" id="IPR050721">
    <property type="entry name" value="Trk_Ktr_HKT_K-transport"/>
</dbReference>
<evidence type="ECO:0000259" key="3">
    <source>
        <dbReference type="PROSITE" id="PS51201"/>
    </source>
</evidence>
<dbReference type="Proteomes" id="UP000185557">
    <property type="component" value="Unassembled WGS sequence"/>
</dbReference>
<dbReference type="Gene3D" id="3.40.50.720">
    <property type="entry name" value="NAD(P)-binding Rossmann-like Domain"/>
    <property type="match status" value="1"/>
</dbReference>
<dbReference type="AlphaFoldDB" id="A0A1U7J419"/>
<evidence type="ECO:0000256" key="1">
    <source>
        <dbReference type="ARBA" id="ARBA00022448"/>
    </source>
</evidence>
<dbReference type="SUPFAM" id="SSF116726">
    <property type="entry name" value="TrkA C-terminal domain-like"/>
    <property type="match status" value="1"/>
</dbReference>
<feature type="domain" description="RCK N-terminal" evidence="3">
    <location>
        <begin position="1"/>
        <end position="117"/>
    </location>
</feature>
<dbReference type="InterPro" id="IPR036291">
    <property type="entry name" value="NAD(P)-bd_dom_sf"/>
</dbReference>
<dbReference type="SUPFAM" id="SSF51735">
    <property type="entry name" value="NAD(P)-binding Rossmann-fold domains"/>
    <property type="match status" value="1"/>
</dbReference>
<dbReference type="InterPro" id="IPR003148">
    <property type="entry name" value="RCK_N"/>
</dbReference>
<organism evidence="5 6">
    <name type="scientific">Phormidium tenue NIES-30</name>
    <dbReference type="NCBI Taxonomy" id="549789"/>
    <lineage>
        <taxon>Bacteria</taxon>
        <taxon>Bacillati</taxon>
        <taxon>Cyanobacteriota</taxon>
        <taxon>Cyanophyceae</taxon>
        <taxon>Oscillatoriophycideae</taxon>
        <taxon>Oscillatoriales</taxon>
        <taxon>Oscillatoriaceae</taxon>
        <taxon>Phormidium</taxon>
    </lineage>
</organism>
<accession>A0A1U7J419</accession>
<comment type="caution">
    <text evidence="5">The sequence shown here is derived from an EMBL/GenBank/DDBJ whole genome shotgun (WGS) entry which is preliminary data.</text>
</comment>
<dbReference type="PANTHER" id="PTHR43833">
    <property type="entry name" value="POTASSIUM CHANNEL PROTEIN 2-RELATED-RELATED"/>
    <property type="match status" value="1"/>
</dbReference>
<dbReference type="Pfam" id="PF02254">
    <property type="entry name" value="TrkA_N"/>
    <property type="match status" value="1"/>
</dbReference>
<dbReference type="InterPro" id="IPR036721">
    <property type="entry name" value="RCK_C_sf"/>
</dbReference>
<dbReference type="PANTHER" id="PTHR43833:SF5">
    <property type="entry name" value="TRK SYSTEM POTASSIUM UPTAKE PROTEIN TRKA"/>
    <property type="match status" value="1"/>
</dbReference>
<dbReference type="STRING" id="549789.NIES30_14635"/>
<sequence length="237" mass="26044">MYIIIGGAGLIGSTLAQRLVRLGHTVAIIDVNPIACNYAREQLGVMAFEGSAVSTEVLIEAGIQQADIVCAALRHDALNLAIVSLARHYQVPHIISRLRHRDFEHPLRHAGANRIISTVDLAVSTMVNAAEYPQIESIMHFEQGQIEVLKLTIAENCSVVNHSIAEIAQDERFPKSSLIIGYQPHTHMDLVVPNGTTVLEPNSKILVVTKPDSLHALIDFIQPFLEPLDFLAELDKQ</sequence>
<evidence type="ECO:0000313" key="5">
    <source>
        <dbReference type="EMBL" id="OKH47198.1"/>
    </source>
</evidence>
<gene>
    <name evidence="5" type="ORF">NIES30_14635</name>
</gene>
<dbReference type="InterPro" id="IPR006037">
    <property type="entry name" value="RCK_C"/>
</dbReference>
<dbReference type="RefSeq" id="WP_073609146.1">
    <property type="nucleotide sequence ID" value="NZ_MRCG01000010.1"/>
</dbReference>
<evidence type="ECO:0000313" key="6">
    <source>
        <dbReference type="Proteomes" id="UP000185557"/>
    </source>
</evidence>
<protein>
    <submittedName>
        <fullName evidence="5">Potassium transporter TrkA</fullName>
    </submittedName>
</protein>
<dbReference type="PROSITE" id="PS51201">
    <property type="entry name" value="RCK_N"/>
    <property type="match status" value="1"/>
</dbReference>
<dbReference type="GO" id="GO:0006813">
    <property type="term" value="P:potassium ion transport"/>
    <property type="evidence" value="ECO:0007669"/>
    <property type="project" value="InterPro"/>
</dbReference>
<proteinExistence type="predicted"/>
<evidence type="ECO:0000256" key="2">
    <source>
        <dbReference type="ARBA" id="ARBA00023065"/>
    </source>
</evidence>
<reference evidence="5 6" key="1">
    <citation type="submission" date="2016-11" db="EMBL/GenBank/DDBJ databases">
        <title>Draft Genome Sequences of Nine Cyanobacterial Strains from Diverse Habitats.</title>
        <authorList>
            <person name="Zhu T."/>
            <person name="Hou S."/>
            <person name="Lu X."/>
            <person name="Hess W.R."/>
        </authorList>
    </citation>
    <scope>NUCLEOTIDE SEQUENCE [LARGE SCALE GENOMIC DNA]</scope>
    <source>
        <strain evidence="5 6">NIES-30</strain>
    </source>
</reference>
<feature type="domain" description="RCK C-terminal" evidence="4">
    <location>
        <begin position="136"/>
        <end position="223"/>
    </location>
</feature>
<name>A0A1U7J419_9CYAN</name>
<keyword evidence="2" id="KW-0406">Ion transport</keyword>
<dbReference type="GO" id="GO:0008324">
    <property type="term" value="F:monoatomic cation transmembrane transporter activity"/>
    <property type="evidence" value="ECO:0007669"/>
    <property type="project" value="InterPro"/>
</dbReference>
<dbReference type="Gene3D" id="3.30.70.1450">
    <property type="entry name" value="Regulator of K+ conductance, C-terminal domain"/>
    <property type="match status" value="1"/>
</dbReference>
<dbReference type="Pfam" id="PF02080">
    <property type="entry name" value="TrkA_C"/>
    <property type="match status" value="1"/>
</dbReference>
<keyword evidence="6" id="KW-1185">Reference proteome</keyword>
<dbReference type="PROSITE" id="PS51202">
    <property type="entry name" value="RCK_C"/>
    <property type="match status" value="1"/>
</dbReference>
<keyword evidence="1" id="KW-0813">Transport</keyword>
<dbReference type="OrthoDB" id="9775180at2"/>
<evidence type="ECO:0000259" key="4">
    <source>
        <dbReference type="PROSITE" id="PS51202"/>
    </source>
</evidence>
<dbReference type="EMBL" id="MRCG01000010">
    <property type="protein sequence ID" value="OKH47198.1"/>
    <property type="molecule type" value="Genomic_DNA"/>
</dbReference>